<comment type="caution">
    <text evidence="1">The sequence shown here is derived from an EMBL/GenBank/DDBJ whole genome shotgun (WGS) entry which is preliminary data.</text>
</comment>
<name>A0A4R7YZR5_9FIRM</name>
<organism evidence="1 2">
    <name type="scientific">Halanaerobium saccharolyticum</name>
    <dbReference type="NCBI Taxonomy" id="43595"/>
    <lineage>
        <taxon>Bacteria</taxon>
        <taxon>Bacillati</taxon>
        <taxon>Bacillota</taxon>
        <taxon>Clostridia</taxon>
        <taxon>Halanaerobiales</taxon>
        <taxon>Halanaerobiaceae</taxon>
        <taxon>Halanaerobium</taxon>
    </lineage>
</organism>
<dbReference type="AlphaFoldDB" id="A0A4R7YZR5"/>
<evidence type="ECO:0000313" key="1">
    <source>
        <dbReference type="EMBL" id="TDW03045.1"/>
    </source>
</evidence>
<gene>
    <name evidence="1" type="ORF">C8C77_11313</name>
</gene>
<dbReference type="Proteomes" id="UP000294697">
    <property type="component" value="Unassembled WGS sequence"/>
</dbReference>
<reference evidence="1 2" key="1">
    <citation type="submission" date="2019-03" db="EMBL/GenBank/DDBJ databases">
        <title>Subsurface microbial communities from deep shales in Ohio and West Virginia, USA.</title>
        <authorList>
            <person name="Wrighton K."/>
        </authorList>
    </citation>
    <scope>NUCLEOTIDE SEQUENCE [LARGE SCALE GENOMIC DNA]</scope>
    <source>
        <strain evidence="1 2">MSL9.2</strain>
    </source>
</reference>
<sequence>MTEIYLTVVEFYGWSKEQLTSMEITDIKLLEKEYLYSIIYESNLSCSKV</sequence>
<proteinExistence type="predicted"/>
<evidence type="ECO:0000313" key="2">
    <source>
        <dbReference type="Proteomes" id="UP000294697"/>
    </source>
</evidence>
<dbReference type="EMBL" id="SODA01000013">
    <property type="protein sequence ID" value="TDW03045.1"/>
    <property type="molecule type" value="Genomic_DNA"/>
</dbReference>
<protein>
    <submittedName>
        <fullName evidence="1">Uncharacterized protein</fullName>
    </submittedName>
</protein>
<dbReference type="RefSeq" id="WP_166668513.1">
    <property type="nucleotide sequence ID" value="NZ_QLME01000014.1"/>
</dbReference>
<accession>A0A4R7YZR5</accession>